<dbReference type="EMBL" id="SNRX01000098">
    <property type="protein sequence ID" value="KAA6300327.1"/>
    <property type="molecule type" value="Genomic_DNA"/>
</dbReference>
<organism evidence="2 3">
    <name type="scientific">Candidatus Ordinivivax streblomastigis</name>
    <dbReference type="NCBI Taxonomy" id="2540710"/>
    <lineage>
        <taxon>Bacteria</taxon>
        <taxon>Pseudomonadati</taxon>
        <taxon>Bacteroidota</taxon>
        <taxon>Bacteroidia</taxon>
        <taxon>Bacteroidales</taxon>
        <taxon>Candidatus Ordinivivax</taxon>
    </lineage>
</organism>
<dbReference type="InterPro" id="IPR025584">
    <property type="entry name" value="Cthe_2159"/>
</dbReference>
<gene>
    <name evidence="2" type="ORF">EZS26_003520</name>
</gene>
<dbReference type="Gene3D" id="2.60.40.10">
    <property type="entry name" value="Immunoglobulins"/>
    <property type="match status" value="1"/>
</dbReference>
<feature type="non-terminal residue" evidence="2">
    <location>
        <position position="450"/>
    </location>
</feature>
<sequence length="450" mass="45673">MRTSKITIIEKTAKAVVAIFAWSIFALTFGCSSDLAEEEITPTYSIGGTVTKSDGGVASGASVQLQSAADDSNLGQTTTDATGAYAFTGLTTGAYKVVVTLNGYEMATIGDIELKSNTSGKDALLQKFVEPTYAISGVATLFDGGAAASVSVQIRKTSDNTNVGQAATTDASGAYLISDIPAGTYSIIFTLAGYGTGILADIMVNNANLTSQNITLQPITISKNAITIIYSDNDATIGNLPSDGSVTATKSGADVTISSSSSELVEFYVSGSTSGGSLKIQNNATVPNTLRLTLNSAVIASVSKLPPIQITKNEGVTIVELEGNNILSDNSTNEENATLISKSGSLEFEGYGKLYVSGAAKHAIASSKKSITVLGGDIIVTSAVSDGFHAEVGFVQSGGSLNITASDDGIDAGSGTAVISGGNINIISAAEDVKGIKGDEGINVNGGVIN</sequence>
<dbReference type="AlphaFoldDB" id="A0A5M8NVD2"/>
<dbReference type="InterPro" id="IPR051417">
    <property type="entry name" value="SDr/BOS_complex"/>
</dbReference>
<evidence type="ECO:0000256" key="1">
    <source>
        <dbReference type="ARBA" id="ARBA00022729"/>
    </source>
</evidence>
<dbReference type="InterPro" id="IPR013783">
    <property type="entry name" value="Ig-like_fold"/>
</dbReference>
<protein>
    <submittedName>
        <fullName evidence="2">Serine-aspartate repeat-containing protein D</fullName>
    </submittedName>
</protein>
<proteinExistence type="predicted"/>
<keyword evidence="1" id="KW-0732">Signal</keyword>
<dbReference type="InterPro" id="IPR013784">
    <property type="entry name" value="Carb-bd-like_fold"/>
</dbReference>
<dbReference type="Gene3D" id="2.60.40.1120">
    <property type="entry name" value="Carboxypeptidase-like, regulatory domain"/>
    <property type="match status" value="1"/>
</dbReference>
<dbReference type="PANTHER" id="PTHR23303">
    <property type="entry name" value="CARBOXYPEPTIDASE REGULATORY REGION-CONTAINING"/>
    <property type="match status" value="1"/>
</dbReference>
<comment type="caution">
    <text evidence="2">The sequence shown here is derived from an EMBL/GenBank/DDBJ whole genome shotgun (WGS) entry which is preliminary data.</text>
</comment>
<dbReference type="SUPFAM" id="SSF49478">
    <property type="entry name" value="Cna protein B-type domain"/>
    <property type="match status" value="1"/>
</dbReference>
<accession>A0A5M8NVD2</accession>
<dbReference type="SUPFAM" id="SSF49452">
    <property type="entry name" value="Starch-binding domain-like"/>
    <property type="match status" value="1"/>
</dbReference>
<dbReference type="Proteomes" id="UP000324575">
    <property type="component" value="Unassembled WGS sequence"/>
</dbReference>
<reference evidence="2 3" key="1">
    <citation type="submission" date="2019-03" db="EMBL/GenBank/DDBJ databases">
        <title>Single cell metagenomics reveals metabolic interactions within the superorganism composed of flagellate Streblomastix strix and complex community of Bacteroidetes bacteria on its surface.</title>
        <authorList>
            <person name="Treitli S.C."/>
            <person name="Kolisko M."/>
            <person name="Husnik F."/>
            <person name="Keeling P."/>
            <person name="Hampl V."/>
        </authorList>
    </citation>
    <scope>NUCLEOTIDE SEQUENCE [LARGE SCALE GENOMIC DNA]</scope>
    <source>
        <strain evidence="2">St1</strain>
    </source>
</reference>
<name>A0A5M8NVD2_9BACT</name>
<dbReference type="GO" id="GO:0030246">
    <property type="term" value="F:carbohydrate binding"/>
    <property type="evidence" value="ECO:0007669"/>
    <property type="project" value="InterPro"/>
</dbReference>
<dbReference type="Pfam" id="PF14262">
    <property type="entry name" value="Cthe_2159"/>
    <property type="match status" value="1"/>
</dbReference>
<evidence type="ECO:0000313" key="3">
    <source>
        <dbReference type="Proteomes" id="UP000324575"/>
    </source>
</evidence>
<evidence type="ECO:0000313" key="2">
    <source>
        <dbReference type="EMBL" id="KAA6300327.1"/>
    </source>
</evidence>
<dbReference type="Pfam" id="PF13620">
    <property type="entry name" value="CarboxypepD_reg"/>
    <property type="match status" value="2"/>
</dbReference>
<dbReference type="PROSITE" id="PS51257">
    <property type="entry name" value="PROKAR_LIPOPROTEIN"/>
    <property type="match status" value="1"/>
</dbReference>